<dbReference type="Proteomes" id="UP001482520">
    <property type="component" value="Unassembled WGS sequence"/>
</dbReference>
<dbReference type="Gene3D" id="3.90.1150.30">
    <property type="match status" value="1"/>
</dbReference>
<proteinExistence type="predicted"/>
<feature type="region of interest" description="Disordered" evidence="1">
    <location>
        <begin position="131"/>
        <end position="164"/>
    </location>
</feature>
<name>A0ABV1NW49_9ACTN</name>
<keyword evidence="3" id="KW-1185">Reference proteome</keyword>
<keyword evidence="2" id="KW-0238">DNA-binding</keyword>
<evidence type="ECO:0000256" key="1">
    <source>
        <dbReference type="SAM" id="MobiDB-lite"/>
    </source>
</evidence>
<sequence length="164" mass="17767">MAHPPMFDDDDPALLRLRTLALALPDAATKVSHGRPAFFAAPRGKVFAYYGGSRRVDGAWVQHPRCVVVLLEPGEREAVLGDPRAFVPAYLGPSGWVGLDLAAPGSPGWEEQWAEVAELVDASYRRTAGPRRVARLDAGERHEGRGPRPARRAPDGRGEGRMAP</sequence>
<organism evidence="2 3">
    <name type="scientific">Nocardioides kribbensis</name>
    <dbReference type="NCBI Taxonomy" id="305517"/>
    <lineage>
        <taxon>Bacteria</taxon>
        <taxon>Bacillati</taxon>
        <taxon>Actinomycetota</taxon>
        <taxon>Actinomycetes</taxon>
        <taxon>Propionibacteriales</taxon>
        <taxon>Nocardioidaceae</taxon>
        <taxon>Nocardioides</taxon>
    </lineage>
</organism>
<gene>
    <name evidence="2" type="ORF">V6R90_05590</name>
</gene>
<protein>
    <submittedName>
        <fullName evidence="2">MmcQ/YjbR family DNA-binding protein</fullName>
    </submittedName>
</protein>
<dbReference type="EMBL" id="JBEGDP010000004">
    <property type="protein sequence ID" value="MEQ7846744.1"/>
    <property type="molecule type" value="Genomic_DNA"/>
</dbReference>
<comment type="caution">
    <text evidence="2">The sequence shown here is derived from an EMBL/GenBank/DDBJ whole genome shotgun (WGS) entry which is preliminary data.</text>
</comment>
<dbReference type="InterPro" id="IPR058532">
    <property type="entry name" value="YjbR/MT2646/Rv2570-like"/>
</dbReference>
<dbReference type="InterPro" id="IPR038056">
    <property type="entry name" value="YjbR-like_sf"/>
</dbReference>
<accession>A0ABV1NW49</accession>
<dbReference type="RefSeq" id="WP_349804052.1">
    <property type="nucleotide sequence ID" value="NZ_JBEGDP010000004.1"/>
</dbReference>
<evidence type="ECO:0000313" key="2">
    <source>
        <dbReference type="EMBL" id="MEQ7846744.1"/>
    </source>
</evidence>
<dbReference type="SUPFAM" id="SSF142906">
    <property type="entry name" value="YjbR-like"/>
    <property type="match status" value="1"/>
</dbReference>
<dbReference type="Pfam" id="PF04237">
    <property type="entry name" value="YjbR"/>
    <property type="match status" value="1"/>
</dbReference>
<reference evidence="2 3" key="1">
    <citation type="submission" date="2024-02" db="EMBL/GenBank/DDBJ databases">
        <title>Full genome sequence of Nocardioides kribbensis.</title>
        <authorList>
            <person name="Poletto B.L."/>
            <person name="Silva G."/>
            <person name="Galante D."/>
            <person name="Campos K.R."/>
            <person name="Santos M.B.N."/>
            <person name="Sacchi C.T."/>
        </authorList>
    </citation>
    <scope>NUCLEOTIDE SEQUENCE [LARGE SCALE GENOMIC DNA]</scope>
    <source>
        <strain evidence="2 3">O4R</strain>
    </source>
</reference>
<evidence type="ECO:0000313" key="3">
    <source>
        <dbReference type="Proteomes" id="UP001482520"/>
    </source>
</evidence>
<feature type="compositionally biased region" description="Basic and acidic residues" evidence="1">
    <location>
        <begin position="134"/>
        <end position="164"/>
    </location>
</feature>
<dbReference type="GO" id="GO:0003677">
    <property type="term" value="F:DNA binding"/>
    <property type="evidence" value="ECO:0007669"/>
    <property type="project" value="UniProtKB-KW"/>
</dbReference>